<dbReference type="AlphaFoldDB" id="A0A840EU57"/>
<dbReference type="PROSITE" id="PS51257">
    <property type="entry name" value="PROKAR_LIPOPROTEIN"/>
    <property type="match status" value="1"/>
</dbReference>
<accession>A0A840EU57</accession>
<reference evidence="1 2" key="1">
    <citation type="submission" date="2020-08" db="EMBL/GenBank/DDBJ databases">
        <title>Genomic Encyclopedia of Type Strains, Phase IV (KMG-IV): sequencing the most valuable type-strain genomes for metagenomic binning, comparative biology and taxonomic classification.</title>
        <authorList>
            <person name="Goeker M."/>
        </authorList>
    </citation>
    <scope>NUCLEOTIDE SEQUENCE [LARGE SCALE GENOMIC DNA]</scope>
    <source>
        <strain evidence="1 2">DSM 29568</strain>
    </source>
</reference>
<dbReference type="EMBL" id="JACIFO010000002">
    <property type="protein sequence ID" value="MBB4118427.1"/>
    <property type="molecule type" value="Genomic_DNA"/>
</dbReference>
<dbReference type="Pfam" id="PF16125">
    <property type="entry name" value="DUF4837"/>
    <property type="match status" value="1"/>
</dbReference>
<sequence>MKKIIVLVCAFGILFSCKEGAEAQHIPSSSGRLNNLSVVVDHQNWKGEIGEHLRKVLASPVDGLPQQEPMFNINHIPTNAFTGFVRNNRTFVKIIKTETPYFSIVTDTFAKPQTGIFIGGSNIAEITKEIDEQKPAILKAIRDTEITEKQRRIAKSLKDDKKITEKLHINIDFPTAYRYAKEGDDFFWIRKDIPKGSMEILLYQVPLSKIDENNVVADIIKIRDSIGKKYIPGPSGDVEDSYMRTEEAFSPYLFTTKIDGKFAYETKGTWDVKGAFMAGPFVNYAIRDEKNNRYLIAEGFLFRPSVNKRDHMLELEAILKSIKFKN</sequence>
<gene>
    <name evidence="1" type="ORF">GGR32_000701</name>
</gene>
<evidence type="ECO:0008006" key="3">
    <source>
        <dbReference type="Google" id="ProtNLM"/>
    </source>
</evidence>
<dbReference type="InterPro" id="IPR032286">
    <property type="entry name" value="DUF4837"/>
</dbReference>
<organism evidence="1 2">
    <name type="scientific">Mesonia hippocampi</name>
    <dbReference type="NCBI Taxonomy" id="1628250"/>
    <lineage>
        <taxon>Bacteria</taxon>
        <taxon>Pseudomonadati</taxon>
        <taxon>Bacteroidota</taxon>
        <taxon>Flavobacteriia</taxon>
        <taxon>Flavobacteriales</taxon>
        <taxon>Flavobacteriaceae</taxon>
        <taxon>Mesonia</taxon>
    </lineage>
</organism>
<protein>
    <recommendedName>
        <fullName evidence="3">DUF4837 domain-containing protein</fullName>
    </recommendedName>
</protein>
<name>A0A840EU57_9FLAO</name>
<evidence type="ECO:0000313" key="2">
    <source>
        <dbReference type="Proteomes" id="UP000553034"/>
    </source>
</evidence>
<evidence type="ECO:0000313" key="1">
    <source>
        <dbReference type="EMBL" id="MBB4118427.1"/>
    </source>
</evidence>
<comment type="caution">
    <text evidence="1">The sequence shown here is derived from an EMBL/GenBank/DDBJ whole genome shotgun (WGS) entry which is preliminary data.</text>
</comment>
<proteinExistence type="predicted"/>
<dbReference type="RefSeq" id="WP_183476495.1">
    <property type="nucleotide sequence ID" value="NZ_JACIFO010000002.1"/>
</dbReference>
<dbReference type="Proteomes" id="UP000553034">
    <property type="component" value="Unassembled WGS sequence"/>
</dbReference>
<keyword evidence="2" id="KW-1185">Reference proteome</keyword>